<dbReference type="EMBL" id="SOJK01000223">
    <property type="protein sequence ID" value="TET44336.1"/>
    <property type="molecule type" value="Genomic_DNA"/>
</dbReference>
<dbReference type="InterPro" id="IPR051278">
    <property type="entry name" value="HdrB/HdrD_reductase"/>
</dbReference>
<dbReference type="PANTHER" id="PTHR42947">
    <property type="entry name" value="COB--COM HETERODISULFIDE REDUCTASE SUBUNIT B 1"/>
    <property type="match status" value="1"/>
</dbReference>
<evidence type="ECO:0000259" key="2">
    <source>
        <dbReference type="Pfam" id="PF02754"/>
    </source>
</evidence>
<protein>
    <submittedName>
        <fullName evidence="3">Heterodisulfide reductase subunit B</fullName>
    </submittedName>
</protein>
<name>A0A523UP93_UNCAE</name>
<comment type="caution">
    <text evidence="3">The sequence shown here is derived from an EMBL/GenBank/DDBJ whole genome shotgun (WGS) entry which is preliminary data.</text>
</comment>
<organism evidence="3 4">
    <name type="scientific">Aerophobetes bacterium</name>
    <dbReference type="NCBI Taxonomy" id="2030807"/>
    <lineage>
        <taxon>Bacteria</taxon>
        <taxon>Candidatus Aerophobota</taxon>
    </lineage>
</organism>
<evidence type="ECO:0000256" key="1">
    <source>
        <dbReference type="ARBA" id="ARBA00023002"/>
    </source>
</evidence>
<dbReference type="GO" id="GO:0016491">
    <property type="term" value="F:oxidoreductase activity"/>
    <property type="evidence" value="ECO:0007669"/>
    <property type="project" value="UniProtKB-KW"/>
</dbReference>
<gene>
    <name evidence="3" type="ORF">E3J59_05195</name>
</gene>
<dbReference type="Pfam" id="PF02754">
    <property type="entry name" value="CCG"/>
    <property type="match status" value="2"/>
</dbReference>
<dbReference type="Proteomes" id="UP000320679">
    <property type="component" value="Unassembled WGS sequence"/>
</dbReference>
<dbReference type="AlphaFoldDB" id="A0A523UP93"/>
<dbReference type="InterPro" id="IPR004017">
    <property type="entry name" value="Cys_rich_dom"/>
</dbReference>
<keyword evidence="1" id="KW-0560">Oxidoreductase</keyword>
<evidence type="ECO:0000313" key="4">
    <source>
        <dbReference type="Proteomes" id="UP000320679"/>
    </source>
</evidence>
<feature type="domain" description="Cysteine-rich" evidence="2">
    <location>
        <begin position="147"/>
        <end position="234"/>
    </location>
</feature>
<sequence length="286" mass="31397">MKLSYFPGCSLDGTAKEYGLSTRAICERLGLELIEVPDWNCCGASSGHSTNFLLGHALAARNLILAEQQGLDLVVACAACFSRFKKTNIVLKENAELHRKMEGIMGIPYKGGFEIRHLLDVICNTIGLETIREKVVNPLKNLKLVPYYGCVIVRPQELTQFDDEEQPKAMDNLTEAIGAECLPWSEKTDCCGASLSLTRVDIVKKLARDIVDMGKEAGAQAIITACPLCQANLDMRYGEDGLPVFYFTELLGLALGINGKSWLERHMTDPMPLLTSLKLVRGGGDE</sequence>
<dbReference type="PANTHER" id="PTHR42947:SF1">
    <property type="entry name" value="COB--COM HETERODISULFIDE REDUCTASE SUBUNIT B 1"/>
    <property type="match status" value="1"/>
</dbReference>
<evidence type="ECO:0000313" key="3">
    <source>
        <dbReference type="EMBL" id="TET44336.1"/>
    </source>
</evidence>
<proteinExistence type="predicted"/>
<feature type="domain" description="Cysteine-rich" evidence="2">
    <location>
        <begin position="4"/>
        <end position="84"/>
    </location>
</feature>
<reference evidence="3 4" key="1">
    <citation type="submission" date="2019-03" db="EMBL/GenBank/DDBJ databases">
        <title>Metabolic potential of uncultured bacteria and archaea associated with petroleum seepage in deep-sea sediments.</title>
        <authorList>
            <person name="Dong X."/>
            <person name="Hubert C."/>
        </authorList>
    </citation>
    <scope>NUCLEOTIDE SEQUENCE [LARGE SCALE GENOMIC DNA]</scope>
    <source>
        <strain evidence="3">E29_bin78</strain>
    </source>
</reference>
<accession>A0A523UP93</accession>
<dbReference type="Gene3D" id="1.20.1050.140">
    <property type="match status" value="1"/>
</dbReference>